<comment type="caution">
    <text evidence="6">The sequence shown here is derived from an EMBL/GenBank/DDBJ whole genome shotgun (WGS) entry which is preliminary data.</text>
</comment>
<dbReference type="GO" id="GO:0003677">
    <property type="term" value="F:DNA binding"/>
    <property type="evidence" value="ECO:0007669"/>
    <property type="project" value="UniProtKB-KW"/>
</dbReference>
<dbReference type="EMBL" id="JBIRYI010000012">
    <property type="protein sequence ID" value="MFI2489136.1"/>
    <property type="molecule type" value="Genomic_DNA"/>
</dbReference>
<dbReference type="InterPro" id="IPR000843">
    <property type="entry name" value="HTH_LacI"/>
</dbReference>
<reference evidence="6 7" key="1">
    <citation type="submission" date="2024-10" db="EMBL/GenBank/DDBJ databases">
        <title>The Natural Products Discovery Center: Release of the First 8490 Sequenced Strains for Exploring Actinobacteria Biosynthetic Diversity.</title>
        <authorList>
            <person name="Kalkreuter E."/>
            <person name="Kautsar S.A."/>
            <person name="Yang D."/>
            <person name="Bader C.D."/>
            <person name="Teijaro C.N."/>
            <person name="Fluegel L."/>
            <person name="Davis C.M."/>
            <person name="Simpson J.R."/>
            <person name="Lauterbach L."/>
            <person name="Steele A.D."/>
            <person name="Gui C."/>
            <person name="Meng S."/>
            <person name="Li G."/>
            <person name="Viehrig K."/>
            <person name="Ye F."/>
            <person name="Su P."/>
            <person name="Kiefer A.F."/>
            <person name="Nichols A."/>
            <person name="Cepeda A.J."/>
            <person name="Yan W."/>
            <person name="Fan B."/>
            <person name="Jiang Y."/>
            <person name="Adhikari A."/>
            <person name="Zheng C.-J."/>
            <person name="Schuster L."/>
            <person name="Cowan T.M."/>
            <person name="Smanski M.J."/>
            <person name="Chevrette M.G."/>
            <person name="De Carvalho L.P.S."/>
            <person name="Shen B."/>
        </authorList>
    </citation>
    <scope>NUCLEOTIDE SEQUENCE [LARGE SCALE GENOMIC DNA]</scope>
    <source>
        <strain evidence="6 7">NPDC019481</strain>
    </source>
</reference>
<dbReference type="Proteomes" id="UP001611580">
    <property type="component" value="Unassembled WGS sequence"/>
</dbReference>
<gene>
    <name evidence="6" type="ORF">ACH47X_19660</name>
</gene>
<evidence type="ECO:0000256" key="3">
    <source>
        <dbReference type="ARBA" id="ARBA00023163"/>
    </source>
</evidence>
<dbReference type="InterPro" id="IPR046335">
    <property type="entry name" value="LacI/GalR-like_sensor"/>
</dbReference>
<dbReference type="SUPFAM" id="SSF53822">
    <property type="entry name" value="Periplasmic binding protein-like I"/>
    <property type="match status" value="1"/>
</dbReference>
<keyword evidence="1" id="KW-0805">Transcription regulation</keyword>
<dbReference type="Pfam" id="PF13377">
    <property type="entry name" value="Peripla_BP_3"/>
    <property type="match status" value="1"/>
</dbReference>
<proteinExistence type="predicted"/>
<dbReference type="PROSITE" id="PS00356">
    <property type="entry name" value="HTH_LACI_1"/>
    <property type="match status" value="1"/>
</dbReference>
<dbReference type="Gene3D" id="1.10.260.40">
    <property type="entry name" value="lambda repressor-like DNA-binding domains"/>
    <property type="match status" value="1"/>
</dbReference>
<feature type="compositionally biased region" description="Basic and acidic residues" evidence="4">
    <location>
        <begin position="357"/>
        <end position="370"/>
    </location>
</feature>
<organism evidence="6 7">
    <name type="scientific">Promicromonospora kroppenstedtii</name>
    <dbReference type="NCBI Taxonomy" id="440482"/>
    <lineage>
        <taxon>Bacteria</taxon>
        <taxon>Bacillati</taxon>
        <taxon>Actinomycetota</taxon>
        <taxon>Actinomycetes</taxon>
        <taxon>Micrococcales</taxon>
        <taxon>Promicromonosporaceae</taxon>
        <taxon>Promicromonospora</taxon>
    </lineage>
</organism>
<evidence type="ECO:0000313" key="7">
    <source>
        <dbReference type="Proteomes" id="UP001611580"/>
    </source>
</evidence>
<keyword evidence="2 6" id="KW-0238">DNA-binding</keyword>
<accession>A0ABW7XNN9</accession>
<name>A0ABW7XNN9_9MICO</name>
<dbReference type="CDD" id="cd01392">
    <property type="entry name" value="HTH_LacI"/>
    <property type="match status" value="1"/>
</dbReference>
<evidence type="ECO:0000256" key="4">
    <source>
        <dbReference type="SAM" id="MobiDB-lite"/>
    </source>
</evidence>
<dbReference type="CDD" id="cd01574">
    <property type="entry name" value="PBP1_LacI"/>
    <property type="match status" value="1"/>
</dbReference>
<dbReference type="RefSeq" id="WP_397406213.1">
    <property type="nucleotide sequence ID" value="NZ_JBIRYI010000012.1"/>
</dbReference>
<evidence type="ECO:0000256" key="2">
    <source>
        <dbReference type="ARBA" id="ARBA00023125"/>
    </source>
</evidence>
<dbReference type="PANTHER" id="PTHR30146:SF109">
    <property type="entry name" value="HTH-TYPE TRANSCRIPTIONAL REGULATOR GALS"/>
    <property type="match status" value="1"/>
</dbReference>
<dbReference type="PROSITE" id="PS50932">
    <property type="entry name" value="HTH_LACI_2"/>
    <property type="match status" value="1"/>
</dbReference>
<evidence type="ECO:0000259" key="5">
    <source>
        <dbReference type="PROSITE" id="PS50932"/>
    </source>
</evidence>
<dbReference type="Pfam" id="PF00356">
    <property type="entry name" value="LacI"/>
    <property type="match status" value="1"/>
</dbReference>
<evidence type="ECO:0000313" key="6">
    <source>
        <dbReference type="EMBL" id="MFI2489136.1"/>
    </source>
</evidence>
<keyword evidence="3" id="KW-0804">Transcription</keyword>
<sequence>MGATPRVAMTDVARRAGVSQKTVSRVVNGEPHVTEAIRVRVQAAIDEMGFRPNAAARALVTRRNQRIGMVTMSTSLYGPASILEGVDGALRVSGYYLSVARTRGDRAADLQAAIDELVTQDIAGLVLAEPIDVGHAGLRIPAGLPVLSFGSPAGGSLVAGSRPEELVLGADETSGARSATDHLLALGHRTVHHVAGTEGWAATARRLAGWREALADAGLEPVRAVHGDWTPGSGYEATAELLRRGPVTAIFTANDHMAIGAIRAVEQAGLRVPDDVSVVGFDDAPEAEFLSTPLTTVRQDFAEVTRLAVHRLVRTIEGHPPADRHRLVPTQLVVRDSTAPPPGRAPSGKRSAVTRPDASRPDATRSERPA</sequence>
<keyword evidence="7" id="KW-1185">Reference proteome</keyword>
<feature type="region of interest" description="Disordered" evidence="4">
    <location>
        <begin position="333"/>
        <end position="370"/>
    </location>
</feature>
<protein>
    <submittedName>
        <fullName evidence="6">LacI family DNA-binding transcriptional regulator</fullName>
    </submittedName>
</protein>
<dbReference type="InterPro" id="IPR028082">
    <property type="entry name" value="Peripla_BP_I"/>
</dbReference>
<dbReference type="SUPFAM" id="SSF47413">
    <property type="entry name" value="lambda repressor-like DNA-binding domains"/>
    <property type="match status" value="1"/>
</dbReference>
<dbReference type="PANTHER" id="PTHR30146">
    <property type="entry name" value="LACI-RELATED TRANSCRIPTIONAL REPRESSOR"/>
    <property type="match status" value="1"/>
</dbReference>
<evidence type="ECO:0000256" key="1">
    <source>
        <dbReference type="ARBA" id="ARBA00023015"/>
    </source>
</evidence>
<dbReference type="InterPro" id="IPR010982">
    <property type="entry name" value="Lambda_DNA-bd_dom_sf"/>
</dbReference>
<dbReference type="Gene3D" id="3.40.50.2300">
    <property type="match status" value="2"/>
</dbReference>
<dbReference type="SMART" id="SM00354">
    <property type="entry name" value="HTH_LACI"/>
    <property type="match status" value="1"/>
</dbReference>
<feature type="domain" description="HTH lacI-type" evidence="5">
    <location>
        <begin position="7"/>
        <end position="61"/>
    </location>
</feature>